<keyword evidence="1" id="KW-0812">Transmembrane</keyword>
<keyword evidence="1" id="KW-1133">Transmembrane helix</keyword>
<dbReference type="SUPFAM" id="SSF57362">
    <property type="entry name" value="BPTI-like"/>
    <property type="match status" value="1"/>
</dbReference>
<dbReference type="AlphaFoldDB" id="A0A090X7F7"/>
<feature type="transmembrane region" description="Helical" evidence="1">
    <location>
        <begin position="6"/>
        <end position="23"/>
    </location>
</feature>
<reference evidence="2" key="1">
    <citation type="journal article" date="2015" name="PLoS Negl. Trop. Dis.">
        <title>Deep Sequencing Analysis of the Ixodes ricinus Haemocytome.</title>
        <authorList>
            <person name="Kotsyfakis M."/>
            <person name="Kopacek P."/>
            <person name="Franta Z."/>
            <person name="Pedra J.H."/>
            <person name="Ribeiro J.M."/>
        </authorList>
    </citation>
    <scope>NUCLEOTIDE SEQUENCE</scope>
</reference>
<evidence type="ECO:0000313" key="2">
    <source>
        <dbReference type="EMBL" id="JAC91916.1"/>
    </source>
</evidence>
<dbReference type="EMBL" id="GBIH01002794">
    <property type="protein sequence ID" value="JAC91916.1"/>
    <property type="molecule type" value="mRNA"/>
</dbReference>
<sequence>MSTVLAVLYVVAVNVLIFTEAVSDGRARSRPAVCTLPPQMPSRAIHYGYEVYYFDTREQICKCFRSTKGSKALGGNAFHGHKACKNRCGGSTFRVCPRRGGKR</sequence>
<organism evidence="2">
    <name type="scientific">Ixodes ricinus</name>
    <name type="common">Common tick</name>
    <name type="synonym">Acarus ricinus</name>
    <dbReference type="NCBI Taxonomy" id="34613"/>
    <lineage>
        <taxon>Eukaryota</taxon>
        <taxon>Metazoa</taxon>
        <taxon>Ecdysozoa</taxon>
        <taxon>Arthropoda</taxon>
        <taxon>Chelicerata</taxon>
        <taxon>Arachnida</taxon>
        <taxon>Acari</taxon>
        <taxon>Parasitiformes</taxon>
        <taxon>Ixodida</taxon>
        <taxon>Ixodoidea</taxon>
        <taxon>Ixodidae</taxon>
        <taxon>Ixodinae</taxon>
        <taxon>Ixodes</taxon>
    </lineage>
</organism>
<dbReference type="GO" id="GO:0004867">
    <property type="term" value="F:serine-type endopeptidase inhibitor activity"/>
    <property type="evidence" value="ECO:0007669"/>
    <property type="project" value="InterPro"/>
</dbReference>
<accession>A0A090X7F7</accession>
<dbReference type="InterPro" id="IPR036880">
    <property type="entry name" value="Kunitz_BPTI_sf"/>
</dbReference>
<keyword evidence="1" id="KW-0472">Membrane</keyword>
<dbReference type="Gene3D" id="4.10.410.10">
    <property type="entry name" value="Pancreatic trypsin inhibitor Kunitz domain"/>
    <property type="match status" value="1"/>
</dbReference>
<name>A0A090X7F7_IXORI</name>
<protein>
    <submittedName>
        <fullName evidence="2">Uncharacterized protein</fullName>
    </submittedName>
</protein>
<proteinExistence type="evidence at transcript level"/>
<evidence type="ECO:0000256" key="1">
    <source>
        <dbReference type="SAM" id="Phobius"/>
    </source>
</evidence>